<evidence type="ECO:0000313" key="3">
    <source>
        <dbReference type="Proteomes" id="UP000299102"/>
    </source>
</evidence>
<sequence length="87" mass="10191">MPKIKLFPVKLSRRECSIAAAVPRENKHMTSPARKQTNKHMRRHRRARPTQTHRAHVSLIQLLFEKADCDTDGRLVKRADTYSDWAE</sequence>
<gene>
    <name evidence="2" type="ORF">EVAR_23463_1</name>
</gene>
<evidence type="ECO:0000313" key="2">
    <source>
        <dbReference type="EMBL" id="GBP26692.1"/>
    </source>
</evidence>
<feature type="region of interest" description="Disordered" evidence="1">
    <location>
        <begin position="23"/>
        <end position="54"/>
    </location>
</feature>
<dbReference type="Proteomes" id="UP000299102">
    <property type="component" value="Unassembled WGS sequence"/>
</dbReference>
<protein>
    <submittedName>
        <fullName evidence="2">Uncharacterized protein</fullName>
    </submittedName>
</protein>
<organism evidence="2 3">
    <name type="scientific">Eumeta variegata</name>
    <name type="common">Bagworm moth</name>
    <name type="synonym">Eumeta japonica</name>
    <dbReference type="NCBI Taxonomy" id="151549"/>
    <lineage>
        <taxon>Eukaryota</taxon>
        <taxon>Metazoa</taxon>
        <taxon>Ecdysozoa</taxon>
        <taxon>Arthropoda</taxon>
        <taxon>Hexapoda</taxon>
        <taxon>Insecta</taxon>
        <taxon>Pterygota</taxon>
        <taxon>Neoptera</taxon>
        <taxon>Endopterygota</taxon>
        <taxon>Lepidoptera</taxon>
        <taxon>Glossata</taxon>
        <taxon>Ditrysia</taxon>
        <taxon>Tineoidea</taxon>
        <taxon>Psychidae</taxon>
        <taxon>Oiketicinae</taxon>
        <taxon>Eumeta</taxon>
    </lineage>
</organism>
<dbReference type="EMBL" id="BGZK01000183">
    <property type="protein sequence ID" value="GBP26692.1"/>
    <property type="molecule type" value="Genomic_DNA"/>
</dbReference>
<dbReference type="AlphaFoldDB" id="A0A4C1UL51"/>
<reference evidence="2 3" key="1">
    <citation type="journal article" date="2019" name="Commun. Biol.">
        <title>The bagworm genome reveals a unique fibroin gene that provides high tensile strength.</title>
        <authorList>
            <person name="Kono N."/>
            <person name="Nakamura H."/>
            <person name="Ohtoshi R."/>
            <person name="Tomita M."/>
            <person name="Numata K."/>
            <person name="Arakawa K."/>
        </authorList>
    </citation>
    <scope>NUCLEOTIDE SEQUENCE [LARGE SCALE GENOMIC DNA]</scope>
</reference>
<accession>A0A4C1UL51</accession>
<feature type="compositionally biased region" description="Basic residues" evidence="1">
    <location>
        <begin position="36"/>
        <end position="54"/>
    </location>
</feature>
<keyword evidence="3" id="KW-1185">Reference proteome</keyword>
<comment type="caution">
    <text evidence="2">The sequence shown here is derived from an EMBL/GenBank/DDBJ whole genome shotgun (WGS) entry which is preliminary data.</text>
</comment>
<proteinExistence type="predicted"/>
<name>A0A4C1UL51_EUMVA</name>
<evidence type="ECO:0000256" key="1">
    <source>
        <dbReference type="SAM" id="MobiDB-lite"/>
    </source>
</evidence>